<evidence type="ECO:0000256" key="14">
    <source>
        <dbReference type="ARBA" id="ARBA00023157"/>
    </source>
</evidence>
<dbReference type="Gene3D" id="3.30.20.10">
    <property type="entry name" value="Endochitinase, domain 2"/>
    <property type="match status" value="1"/>
</dbReference>
<dbReference type="Pfam" id="PF13947">
    <property type="entry name" value="GUB_WAK_bind"/>
    <property type="match status" value="1"/>
</dbReference>
<dbReference type="InterPro" id="IPR036861">
    <property type="entry name" value="Endochitinase-like_sf"/>
</dbReference>
<dbReference type="InterPro" id="IPR032872">
    <property type="entry name" value="WAK_assoc_C"/>
</dbReference>
<reference evidence="25" key="1">
    <citation type="journal article" date="2020" name="Nat. Genet.">
        <title>Genomic diversifications of five Gossypium allopolyploid species and their impact on cotton improvement.</title>
        <authorList>
            <person name="Chen Z.J."/>
            <person name="Sreedasyam A."/>
            <person name="Ando A."/>
            <person name="Song Q."/>
            <person name="De Santiago L.M."/>
            <person name="Hulse-Kemp A.M."/>
            <person name="Ding M."/>
            <person name="Ye W."/>
            <person name="Kirkbride R.C."/>
            <person name="Jenkins J."/>
            <person name="Plott C."/>
            <person name="Lovell J."/>
            <person name="Lin Y.M."/>
            <person name="Vaughn R."/>
            <person name="Liu B."/>
            <person name="Simpson S."/>
            <person name="Scheffler B.E."/>
            <person name="Wen L."/>
            <person name="Saski C.A."/>
            <person name="Grover C.E."/>
            <person name="Hu G."/>
            <person name="Conover J.L."/>
            <person name="Carlson J.W."/>
            <person name="Shu S."/>
            <person name="Boston L.B."/>
            <person name="Williams M."/>
            <person name="Peterson D.G."/>
            <person name="McGee K."/>
            <person name="Jones D.C."/>
            <person name="Wendel J.F."/>
            <person name="Stelly D.M."/>
            <person name="Grimwood J."/>
            <person name="Schmutz J."/>
        </authorList>
    </citation>
    <scope>NUCLEOTIDE SEQUENCE [LARGE SCALE GENOMIC DNA]</scope>
    <source>
        <strain evidence="25">cv. TM-1</strain>
    </source>
</reference>
<keyword evidence="12 21" id="KW-1133">Transmembrane helix</keyword>
<dbReference type="Proteomes" id="UP000818029">
    <property type="component" value="Chromosome D11"/>
</dbReference>
<keyword evidence="9 19" id="KW-0547">Nucleotide-binding</keyword>
<feature type="disulfide bond" evidence="18">
    <location>
        <begin position="44"/>
        <end position="56"/>
    </location>
</feature>
<dbReference type="CDD" id="cd00325">
    <property type="entry name" value="chitinase_GH19"/>
    <property type="match status" value="1"/>
</dbReference>
<keyword evidence="13 21" id="KW-0472">Membrane</keyword>
<evidence type="ECO:0000256" key="9">
    <source>
        <dbReference type="ARBA" id="ARBA00022741"/>
    </source>
</evidence>
<dbReference type="GO" id="GO:0006032">
    <property type="term" value="P:chitin catabolic process"/>
    <property type="evidence" value="ECO:0007669"/>
    <property type="project" value="InterPro"/>
</dbReference>
<keyword evidence="7 21" id="KW-0812">Transmembrane</keyword>
<dbReference type="Pfam" id="PF00069">
    <property type="entry name" value="Pkinase"/>
    <property type="match status" value="1"/>
</dbReference>
<evidence type="ECO:0000256" key="13">
    <source>
        <dbReference type="ARBA" id="ARBA00023136"/>
    </source>
</evidence>
<evidence type="ECO:0000256" key="11">
    <source>
        <dbReference type="ARBA" id="ARBA00022840"/>
    </source>
</evidence>
<dbReference type="InterPro" id="IPR025287">
    <property type="entry name" value="WAK_GUB"/>
</dbReference>
<keyword evidence="6" id="KW-0808">Transferase</keyword>
<keyword evidence="8 22" id="KW-0732">Signal</keyword>
<evidence type="ECO:0000256" key="18">
    <source>
        <dbReference type="PROSITE-ProRule" id="PRU00261"/>
    </source>
</evidence>
<keyword evidence="4" id="KW-0723">Serine/threonine-protein kinase</keyword>
<dbReference type="PROSITE" id="PS50011">
    <property type="entry name" value="PROTEIN_KINASE_DOM"/>
    <property type="match status" value="1"/>
</dbReference>
<comment type="subcellular location">
    <subcellularLocation>
        <location evidence="1">Membrane</location>
        <topology evidence="1">Single-pass type I membrane protein</topology>
    </subcellularLocation>
</comment>
<dbReference type="PROSITE" id="PS00107">
    <property type="entry name" value="PROTEIN_KINASE_ATP"/>
    <property type="match status" value="1"/>
</dbReference>
<dbReference type="InterPro" id="IPR000719">
    <property type="entry name" value="Prot_kinase_dom"/>
</dbReference>
<dbReference type="InterPro" id="IPR008271">
    <property type="entry name" value="Ser/Thr_kinase_AS"/>
</dbReference>
<dbReference type="Pfam" id="PF00187">
    <property type="entry name" value="Chitin_bind_1"/>
    <property type="match status" value="1"/>
</dbReference>
<reference evidence="26" key="2">
    <citation type="submission" date="2025-08" db="UniProtKB">
        <authorList>
            <consortium name="RefSeq"/>
        </authorList>
    </citation>
    <scope>IDENTIFICATION</scope>
</reference>
<dbReference type="GO" id="GO:0004568">
    <property type="term" value="F:chitinase activity"/>
    <property type="evidence" value="ECO:0007669"/>
    <property type="project" value="InterPro"/>
</dbReference>
<evidence type="ECO:0000256" key="8">
    <source>
        <dbReference type="ARBA" id="ARBA00022729"/>
    </source>
</evidence>
<feature type="chain" id="PRO_5045035504" description="non-specific serine/threonine protein kinase" evidence="22">
    <location>
        <begin position="26"/>
        <end position="930"/>
    </location>
</feature>
<dbReference type="EC" id="2.7.11.1" evidence="3"/>
<feature type="disulfide bond" evidence="18">
    <location>
        <begin position="35"/>
        <end position="50"/>
    </location>
</feature>
<feature type="region of interest" description="Disordered" evidence="20">
    <location>
        <begin position="543"/>
        <end position="567"/>
    </location>
</feature>
<dbReference type="Pfam" id="PF14380">
    <property type="entry name" value="WAK_assoc"/>
    <property type="match status" value="1"/>
</dbReference>
<dbReference type="InterPro" id="IPR017441">
    <property type="entry name" value="Protein_kinase_ATP_BS"/>
</dbReference>
<evidence type="ECO:0000256" key="7">
    <source>
        <dbReference type="ARBA" id="ARBA00022692"/>
    </source>
</evidence>
<dbReference type="PRINTS" id="PR00451">
    <property type="entry name" value="CHITINBINDNG"/>
</dbReference>
<keyword evidence="10" id="KW-0418">Kinase</keyword>
<keyword evidence="5 18" id="KW-0147">Chitin-binding</keyword>
<dbReference type="KEGG" id="ghi:107916689"/>
<evidence type="ECO:0000256" key="4">
    <source>
        <dbReference type="ARBA" id="ARBA00022527"/>
    </source>
</evidence>
<dbReference type="Pfam" id="PF00182">
    <property type="entry name" value="Glyco_hydro_19"/>
    <property type="match status" value="1"/>
</dbReference>
<keyword evidence="14 18" id="KW-1015">Disulfide bond</keyword>
<dbReference type="SUPFAM" id="SSF57016">
    <property type="entry name" value="Plant lectins/antimicrobial peptides"/>
    <property type="match status" value="1"/>
</dbReference>
<dbReference type="SUPFAM" id="SSF56112">
    <property type="entry name" value="Protein kinase-like (PK-like)"/>
    <property type="match status" value="1"/>
</dbReference>
<dbReference type="PROSITE" id="PS00773">
    <property type="entry name" value="CHITINASE_19_1"/>
    <property type="match status" value="1"/>
</dbReference>
<feature type="compositionally biased region" description="Low complexity" evidence="20">
    <location>
        <begin position="557"/>
        <end position="567"/>
    </location>
</feature>
<dbReference type="Gene3D" id="3.30.200.20">
    <property type="entry name" value="Phosphorylase Kinase, domain 1"/>
    <property type="match status" value="1"/>
</dbReference>
<dbReference type="SMART" id="SM00220">
    <property type="entry name" value="S_TKc"/>
    <property type="match status" value="1"/>
</dbReference>
<feature type="disulfide bond" evidence="18">
    <location>
        <begin position="49"/>
        <end position="63"/>
    </location>
</feature>
<dbReference type="AlphaFoldDB" id="A0A1U8KG53"/>
<evidence type="ECO:0000256" key="21">
    <source>
        <dbReference type="SAM" id="Phobius"/>
    </source>
</evidence>
<dbReference type="Gene3D" id="3.30.60.10">
    <property type="entry name" value="Endochitinase-like"/>
    <property type="match status" value="1"/>
</dbReference>
<name>A0A1U8KG53_GOSHI</name>
<evidence type="ECO:0000256" key="20">
    <source>
        <dbReference type="SAM" id="MobiDB-lite"/>
    </source>
</evidence>
<dbReference type="Gene3D" id="1.10.510.10">
    <property type="entry name" value="Transferase(Phosphotransferase) domain 1"/>
    <property type="match status" value="1"/>
</dbReference>
<feature type="transmembrane region" description="Helical" evidence="21">
    <location>
        <begin position="573"/>
        <end position="596"/>
    </location>
</feature>
<feature type="domain" description="Protein kinase" evidence="23">
    <location>
        <begin position="642"/>
        <end position="920"/>
    </location>
</feature>
<dbReference type="SUPFAM" id="SSF53955">
    <property type="entry name" value="Lysozyme-like"/>
    <property type="match status" value="1"/>
</dbReference>
<dbReference type="GO" id="GO:0030247">
    <property type="term" value="F:polysaccharide binding"/>
    <property type="evidence" value="ECO:0007669"/>
    <property type="project" value="InterPro"/>
</dbReference>
<dbReference type="GO" id="GO:0050832">
    <property type="term" value="P:defense response to fungus"/>
    <property type="evidence" value="ECO:0007669"/>
    <property type="project" value="UniProtKB-ARBA"/>
</dbReference>
<protein>
    <recommendedName>
        <fullName evidence="3">non-specific serine/threonine protein kinase</fullName>
        <ecNumber evidence="3">2.7.11.1</ecNumber>
    </recommendedName>
</protein>
<feature type="binding site" evidence="19">
    <location>
        <position position="670"/>
    </location>
    <ligand>
        <name>ATP</name>
        <dbReference type="ChEBI" id="CHEBI:30616"/>
    </ligand>
</feature>
<evidence type="ECO:0000313" key="26">
    <source>
        <dbReference type="RefSeq" id="XP_016701516.2"/>
    </source>
</evidence>
<dbReference type="InterPro" id="IPR001002">
    <property type="entry name" value="Chitin-bd_1"/>
</dbReference>
<dbReference type="CDD" id="cd06921">
    <property type="entry name" value="ChtBD1_GH19_hevein"/>
    <property type="match status" value="1"/>
</dbReference>
<dbReference type="GO" id="GO:0008061">
    <property type="term" value="F:chitin binding"/>
    <property type="evidence" value="ECO:0007669"/>
    <property type="project" value="UniProtKB-UniRule"/>
</dbReference>
<evidence type="ECO:0000256" key="12">
    <source>
        <dbReference type="ARBA" id="ARBA00022989"/>
    </source>
</evidence>
<evidence type="ECO:0000256" key="2">
    <source>
        <dbReference type="ARBA" id="ARBA00009373"/>
    </source>
</evidence>
<evidence type="ECO:0000259" key="23">
    <source>
        <dbReference type="PROSITE" id="PS50011"/>
    </source>
</evidence>
<evidence type="ECO:0000256" key="16">
    <source>
        <dbReference type="ARBA" id="ARBA00047899"/>
    </source>
</evidence>
<dbReference type="InterPro" id="IPR018371">
    <property type="entry name" value="Chitin-binding_1_CS"/>
</dbReference>
<feature type="domain" description="Chitin-binding type-1" evidence="24">
    <location>
        <begin position="32"/>
        <end position="73"/>
    </location>
</feature>
<evidence type="ECO:0000256" key="22">
    <source>
        <dbReference type="SAM" id="SignalP"/>
    </source>
</evidence>
<keyword evidence="25" id="KW-1185">Reference proteome</keyword>
<dbReference type="RefSeq" id="XP_016701516.2">
    <property type="nucleotide sequence ID" value="XM_016846027.2"/>
</dbReference>
<dbReference type="PANTHER" id="PTHR27009">
    <property type="entry name" value="RUST RESISTANCE KINASE LR10-RELATED"/>
    <property type="match status" value="1"/>
</dbReference>
<organism evidence="25 26">
    <name type="scientific">Gossypium hirsutum</name>
    <name type="common">Upland cotton</name>
    <name type="synonym">Gossypium mexicanum</name>
    <dbReference type="NCBI Taxonomy" id="3635"/>
    <lineage>
        <taxon>Eukaryota</taxon>
        <taxon>Viridiplantae</taxon>
        <taxon>Streptophyta</taxon>
        <taxon>Embryophyta</taxon>
        <taxon>Tracheophyta</taxon>
        <taxon>Spermatophyta</taxon>
        <taxon>Magnoliopsida</taxon>
        <taxon>eudicotyledons</taxon>
        <taxon>Gunneridae</taxon>
        <taxon>Pentapetalae</taxon>
        <taxon>rosids</taxon>
        <taxon>malvids</taxon>
        <taxon>Malvales</taxon>
        <taxon>Malvaceae</taxon>
        <taxon>Malvoideae</taxon>
        <taxon>Gossypium</taxon>
    </lineage>
</organism>
<feature type="signal peptide" evidence="22">
    <location>
        <begin position="1"/>
        <end position="25"/>
    </location>
</feature>
<evidence type="ECO:0000256" key="19">
    <source>
        <dbReference type="PROSITE-ProRule" id="PRU10141"/>
    </source>
</evidence>
<dbReference type="SMART" id="SM00270">
    <property type="entry name" value="ChtBD1"/>
    <property type="match status" value="1"/>
</dbReference>
<dbReference type="GeneID" id="107916689"/>
<dbReference type="InterPro" id="IPR011009">
    <property type="entry name" value="Kinase-like_dom_sf"/>
</dbReference>
<dbReference type="Gene3D" id="1.10.530.10">
    <property type="match status" value="1"/>
</dbReference>
<feature type="disulfide bond" evidence="18">
    <location>
        <begin position="67"/>
        <end position="71"/>
    </location>
</feature>
<dbReference type="GO" id="GO:0005524">
    <property type="term" value="F:ATP binding"/>
    <property type="evidence" value="ECO:0007669"/>
    <property type="project" value="UniProtKB-UniRule"/>
</dbReference>
<evidence type="ECO:0000256" key="15">
    <source>
        <dbReference type="ARBA" id="ARBA00023180"/>
    </source>
</evidence>
<comment type="catalytic activity">
    <reaction evidence="16">
        <text>L-threonyl-[protein] + ATP = O-phospho-L-threonyl-[protein] + ADP + H(+)</text>
        <dbReference type="Rhea" id="RHEA:46608"/>
        <dbReference type="Rhea" id="RHEA-COMP:11060"/>
        <dbReference type="Rhea" id="RHEA-COMP:11605"/>
        <dbReference type="ChEBI" id="CHEBI:15378"/>
        <dbReference type="ChEBI" id="CHEBI:30013"/>
        <dbReference type="ChEBI" id="CHEBI:30616"/>
        <dbReference type="ChEBI" id="CHEBI:61977"/>
        <dbReference type="ChEBI" id="CHEBI:456216"/>
        <dbReference type="EC" id="2.7.11.1"/>
    </reaction>
</comment>
<dbReference type="GO" id="GO:0016998">
    <property type="term" value="P:cell wall macromolecule catabolic process"/>
    <property type="evidence" value="ECO:0007669"/>
    <property type="project" value="InterPro"/>
</dbReference>
<dbReference type="PROSITE" id="PS00026">
    <property type="entry name" value="CHIT_BIND_I_1"/>
    <property type="match status" value="1"/>
</dbReference>
<dbReference type="InterPro" id="IPR023346">
    <property type="entry name" value="Lysozyme-like_dom_sf"/>
</dbReference>
<dbReference type="GO" id="GO:0004674">
    <property type="term" value="F:protein serine/threonine kinase activity"/>
    <property type="evidence" value="ECO:0007669"/>
    <property type="project" value="UniProtKB-KW"/>
</dbReference>
<dbReference type="PROSITE" id="PS00108">
    <property type="entry name" value="PROTEIN_KINASE_ST"/>
    <property type="match status" value="1"/>
</dbReference>
<dbReference type="GO" id="GO:0016020">
    <property type="term" value="C:membrane"/>
    <property type="evidence" value="ECO:0007669"/>
    <property type="project" value="UniProtKB-SubCell"/>
</dbReference>
<evidence type="ECO:0000259" key="24">
    <source>
        <dbReference type="PROSITE" id="PS50941"/>
    </source>
</evidence>
<dbReference type="InterPro" id="IPR000726">
    <property type="entry name" value="Glyco_hydro_19_cat"/>
</dbReference>
<evidence type="ECO:0000313" key="25">
    <source>
        <dbReference type="Proteomes" id="UP000818029"/>
    </source>
</evidence>
<accession>A0A1U8KG53</accession>
<evidence type="ECO:0000256" key="3">
    <source>
        <dbReference type="ARBA" id="ARBA00012513"/>
    </source>
</evidence>
<keyword evidence="11 19" id="KW-0067">ATP-binding</keyword>
<evidence type="ECO:0000256" key="6">
    <source>
        <dbReference type="ARBA" id="ARBA00022679"/>
    </source>
</evidence>
<proteinExistence type="inferred from homology"/>
<evidence type="ECO:0000256" key="17">
    <source>
        <dbReference type="ARBA" id="ARBA00048679"/>
    </source>
</evidence>
<evidence type="ECO:0000256" key="1">
    <source>
        <dbReference type="ARBA" id="ARBA00004479"/>
    </source>
</evidence>
<sequence length="930" mass="102776">MTSSSSELALLLLSLSFMMLGVAASQSNNTRAEVCGRQAGGALCPNGLCCSQFGMCGSTSDYCGSGCQSQCSGNDIGSIITQHLFNNMLKYLNDSRCPGNGFYTYSAFITAARSFNGFGTTGDLTTRKRELAAFLAQTSHETTGGWPSAPDGPYAWGYCFIREQNNNQAYCLPGVWPCPRGRLYYGRGPFQLAYNFNYGPAGRDIGVDLINNPDLVATNPTISFKTAIWFWMTPQGNKPSSHNVLVGQWTPSAAERDAGWLPGYGIITNIINGELECGHGPDDRVADRIGFYRRYCDILGVSYGSNLDCYNQRPHTSGRSQRSPSQLYEKCRDAVFTCGNISIGYPFSGGDREPECGHPNLELRCDFTNTTKIEIVGIKYKVLDIHQESRILRIARENFINNGSCRPQIPIQDSILNSEPFVPGSRNTNLTLLYDCQSSSSLGIFPCNSSNYNNVSITTDNIRGDGCSANVRVPVLQSSWERFRNKTLDLEEALETGFEVLWEEDMEACGKCNASGGSCGFNDSNNQTVCYCPSGFESSSHTNKCHRSHLPPSPAYTKNNNNTKGGSKSKLKLAPILTGLTVAGIVLVFPVCFIVLRFKGKSLSNYLQGKINDDARIEAFITKFGLFAPKRYSYEEIKKMTNKFNDKLGQGGFGSVYKGKLPDGHLVAVKFLSEMKGNGEDFMNEVASISRTSHVNIVTLLGFCFERSKRALIYEFMPKGSLDKFIYGQGSDNQSRQLEWVTLYDIALGIARGLEYLHQGCNTRILHFDIKPHNILLDENFCPKISDFGLSKLCEGKKSIVSMTGARGTAGYIAPEVFFRNLGGVSNKSDVYSYGMMVLEMVGGRKNVNVEASRTSEIYFPSWIYKHLDQSSNLNINEEVTEEEAEITRKLIAVSLWCIQTNPLDRPSMTRVLEMLQGSIQSLELPPRPT</sequence>
<dbReference type="PaxDb" id="3635-A0A1U8KG53"/>
<dbReference type="PROSITE" id="PS50941">
    <property type="entry name" value="CHIT_BIND_I_2"/>
    <property type="match status" value="1"/>
</dbReference>
<comment type="catalytic activity">
    <reaction evidence="17">
        <text>L-seryl-[protein] + ATP = O-phospho-L-seryl-[protein] + ADP + H(+)</text>
        <dbReference type="Rhea" id="RHEA:17989"/>
        <dbReference type="Rhea" id="RHEA-COMP:9863"/>
        <dbReference type="Rhea" id="RHEA-COMP:11604"/>
        <dbReference type="ChEBI" id="CHEBI:15378"/>
        <dbReference type="ChEBI" id="CHEBI:29999"/>
        <dbReference type="ChEBI" id="CHEBI:30616"/>
        <dbReference type="ChEBI" id="CHEBI:83421"/>
        <dbReference type="ChEBI" id="CHEBI:456216"/>
        <dbReference type="EC" id="2.7.11.1"/>
    </reaction>
</comment>
<comment type="similarity">
    <text evidence="2">Belongs to the glycosyl hydrolase 19 family. Chitinase class I subfamily.</text>
</comment>
<evidence type="ECO:0000256" key="5">
    <source>
        <dbReference type="ARBA" id="ARBA00022669"/>
    </source>
</evidence>
<dbReference type="InterPro" id="IPR045874">
    <property type="entry name" value="LRK10/LRL21-25-like"/>
</dbReference>
<evidence type="ECO:0000256" key="10">
    <source>
        <dbReference type="ARBA" id="ARBA00022777"/>
    </source>
</evidence>
<dbReference type="PROSITE" id="PS00774">
    <property type="entry name" value="CHITINASE_19_2"/>
    <property type="match status" value="1"/>
</dbReference>
<gene>
    <name evidence="26" type="primary">LOC107916689</name>
</gene>
<keyword evidence="15" id="KW-0325">Glycoprotein</keyword>